<sequence length="530" mass="57636">MGSIQFDAPQPEVCDVIVVGGGNAALAAALSAHESGAHVVLLEAASREERGGNSRFAGTAFRASHRGLAHVKTVLCEQALEDAERCSMSPYTDEDYRHDLQSTSHGRNDPVMSEIMIRDGWETIEWMKSKGVHWETTLRKYYNVDTQKGIIIELMNGAPVKAVGDGEGLIRDWYHAVEKANITVKYDCPAHELLASGDTVYGVRTRQADKYVDFHGQVILACGGFSANPAMRRQYLGEGWDLVPVRGTKHNTGTMLRRAIEAGARPVGHWGAAHASPQDIDAPLNGDITKTPVIPRYSYTYGISVNVEGRRFFDEGEDEFALTYAKIGKMIGDQPRAIAYQIFDQKTLYLLQTRYSSGTPIVADTIRELAIKLKINPTVLERTVREFNDACPDAEAGKFEPHHLDGLCTSPSLAIPKSNWALRLDQGPFVAYGVTCGITFTYGGIATDERARVLSNEGRPMPGLYCTGEIAGGVFYHNYAGGAGLTKGAVFGRIAGREAALRAKAVGGKKAACSSALQMRYRKSTGVQGV</sequence>
<accession>A0A0D2IY08</accession>
<protein>
    <submittedName>
        <fullName evidence="6">Precorrin 3B synthase CobZ</fullName>
    </submittedName>
</protein>
<dbReference type="EMBL" id="KN847481">
    <property type="protein sequence ID" value="KIX01450.1"/>
    <property type="molecule type" value="Genomic_DNA"/>
</dbReference>
<dbReference type="InterPro" id="IPR003953">
    <property type="entry name" value="FAD-dep_OxRdtase_2_FAD-bd"/>
</dbReference>
<organism evidence="6 7">
    <name type="scientific">Rhinocladiella mackenziei CBS 650.93</name>
    <dbReference type="NCBI Taxonomy" id="1442369"/>
    <lineage>
        <taxon>Eukaryota</taxon>
        <taxon>Fungi</taxon>
        <taxon>Dikarya</taxon>
        <taxon>Ascomycota</taxon>
        <taxon>Pezizomycotina</taxon>
        <taxon>Eurotiomycetes</taxon>
        <taxon>Chaetothyriomycetidae</taxon>
        <taxon>Chaetothyriales</taxon>
        <taxon>Herpotrichiellaceae</taxon>
        <taxon>Rhinocladiella</taxon>
    </lineage>
</organism>
<dbReference type="PANTHER" id="PTHR43400">
    <property type="entry name" value="FUMARATE REDUCTASE"/>
    <property type="match status" value="1"/>
</dbReference>
<comment type="cofactor">
    <cofactor evidence="1">
        <name>FAD</name>
        <dbReference type="ChEBI" id="CHEBI:57692"/>
    </cofactor>
</comment>
<keyword evidence="2" id="KW-0285">Flavoprotein</keyword>
<name>A0A0D2IY08_9EURO</name>
<evidence type="ECO:0000313" key="7">
    <source>
        <dbReference type="Proteomes" id="UP000053617"/>
    </source>
</evidence>
<dbReference type="HOGENOM" id="CLU_011398_4_6_1"/>
<dbReference type="Pfam" id="PF00890">
    <property type="entry name" value="FAD_binding_2"/>
    <property type="match status" value="1"/>
</dbReference>
<dbReference type="AlphaFoldDB" id="A0A0D2IY08"/>
<gene>
    <name evidence="6" type="ORF">Z518_09176</name>
</gene>
<evidence type="ECO:0000256" key="2">
    <source>
        <dbReference type="ARBA" id="ARBA00022630"/>
    </source>
</evidence>
<evidence type="ECO:0000256" key="4">
    <source>
        <dbReference type="ARBA" id="ARBA00023002"/>
    </source>
</evidence>
<dbReference type="Gene3D" id="3.90.700.10">
    <property type="entry name" value="Succinate dehydrogenase/fumarate reductase flavoprotein, catalytic domain"/>
    <property type="match status" value="1"/>
</dbReference>
<evidence type="ECO:0000256" key="3">
    <source>
        <dbReference type="ARBA" id="ARBA00022827"/>
    </source>
</evidence>
<dbReference type="InterPro" id="IPR027477">
    <property type="entry name" value="Succ_DH/fumarate_Rdtase_cat_sf"/>
</dbReference>
<keyword evidence="4" id="KW-0560">Oxidoreductase</keyword>
<feature type="domain" description="FAD-dependent oxidoreductase 2 FAD-binding" evidence="5">
    <location>
        <begin position="15"/>
        <end position="483"/>
    </location>
</feature>
<dbReference type="GO" id="GO:0016491">
    <property type="term" value="F:oxidoreductase activity"/>
    <property type="evidence" value="ECO:0007669"/>
    <property type="project" value="UniProtKB-KW"/>
</dbReference>
<dbReference type="SUPFAM" id="SSF56425">
    <property type="entry name" value="Succinate dehydrogenase/fumarate reductase flavoprotein, catalytic domain"/>
    <property type="match status" value="1"/>
</dbReference>
<evidence type="ECO:0000256" key="1">
    <source>
        <dbReference type="ARBA" id="ARBA00001974"/>
    </source>
</evidence>
<dbReference type="InterPro" id="IPR036188">
    <property type="entry name" value="FAD/NAD-bd_sf"/>
</dbReference>
<dbReference type="Proteomes" id="UP000053617">
    <property type="component" value="Unassembled WGS sequence"/>
</dbReference>
<dbReference type="PANTHER" id="PTHR43400:SF7">
    <property type="entry name" value="FAD-DEPENDENT OXIDOREDUCTASE 2 FAD BINDING DOMAIN-CONTAINING PROTEIN"/>
    <property type="match status" value="1"/>
</dbReference>
<dbReference type="GeneID" id="25297247"/>
<dbReference type="InterPro" id="IPR050315">
    <property type="entry name" value="FAD-oxidoreductase_2"/>
</dbReference>
<dbReference type="SUPFAM" id="SSF51905">
    <property type="entry name" value="FAD/NAD(P)-binding domain"/>
    <property type="match status" value="1"/>
</dbReference>
<dbReference type="RefSeq" id="XP_013268586.1">
    <property type="nucleotide sequence ID" value="XM_013413132.1"/>
</dbReference>
<evidence type="ECO:0000259" key="5">
    <source>
        <dbReference type="Pfam" id="PF00890"/>
    </source>
</evidence>
<keyword evidence="3" id="KW-0274">FAD</keyword>
<dbReference type="STRING" id="1442369.A0A0D2IY08"/>
<dbReference type="VEuPathDB" id="FungiDB:Z518_09176"/>
<dbReference type="Gene3D" id="3.50.50.60">
    <property type="entry name" value="FAD/NAD(P)-binding domain"/>
    <property type="match status" value="1"/>
</dbReference>
<dbReference type="OrthoDB" id="4137907at2759"/>
<reference evidence="6 7" key="1">
    <citation type="submission" date="2015-01" db="EMBL/GenBank/DDBJ databases">
        <title>The Genome Sequence of Rhinocladiella mackenzie CBS 650.93.</title>
        <authorList>
            <consortium name="The Broad Institute Genomics Platform"/>
            <person name="Cuomo C."/>
            <person name="de Hoog S."/>
            <person name="Gorbushina A."/>
            <person name="Stielow B."/>
            <person name="Teixiera M."/>
            <person name="Abouelleil A."/>
            <person name="Chapman S.B."/>
            <person name="Priest M."/>
            <person name="Young S.K."/>
            <person name="Wortman J."/>
            <person name="Nusbaum C."/>
            <person name="Birren B."/>
        </authorList>
    </citation>
    <scope>NUCLEOTIDE SEQUENCE [LARGE SCALE GENOMIC DNA]</scope>
    <source>
        <strain evidence="6 7">CBS 650.93</strain>
    </source>
</reference>
<dbReference type="NCBIfam" id="NF006130">
    <property type="entry name" value="PRK08274.1"/>
    <property type="match status" value="1"/>
</dbReference>
<keyword evidence="7" id="KW-1185">Reference proteome</keyword>
<proteinExistence type="predicted"/>
<evidence type="ECO:0000313" key="6">
    <source>
        <dbReference type="EMBL" id="KIX01450.1"/>
    </source>
</evidence>